<organism evidence="5 6">
    <name type="scientific">Pandoraea fibrosis</name>
    <dbReference type="NCBI Taxonomy" id="1891094"/>
    <lineage>
        <taxon>Bacteria</taxon>
        <taxon>Pseudomonadati</taxon>
        <taxon>Pseudomonadota</taxon>
        <taxon>Betaproteobacteria</taxon>
        <taxon>Burkholderiales</taxon>
        <taxon>Burkholderiaceae</taxon>
        <taxon>Pandoraea</taxon>
    </lineage>
</organism>
<accession>A0A5E4S5X0</accession>
<sequence length="2033" mass="200493">MNRSFRTVWSEALGAWVAASELHRSKGRRTASSCLPAVRGKSRKEKHGHKMPGRSTPSVDGCTIHSREQRWPLVSASRRYVMVSAAMLLSGAISTSVGAQTLSFGPTGAGGSGSWDNTTANWFNGSTAVPWAGGSTAIFGGTAGTVTANGTISVGGATFSTTGYTVTGGTLALTGTAPTITTNTGVSATINSLITGSAPLVKTGGGTLTIGNGANTYSGGTTVSQGTLVFGANKALGSGTVMLGDANTGASNISLLANFPNFLSGQNIPSDIVVSGSGTGTVSIGTTAFNPGSNGTQFQGTITLNRDVTLVSGSSDRTSFLGKITGTGNVTIAGSRVTLDAPNDFVGNVTINSGSVLQTNAVGVLPRTTTVNILGNGVLQFNNTAAQTFDGLNGTSNAIVRVIAGGPPNVTVGAANGSGAFAGQIQSVIASLTKLGTGTQVLSGTNTYTGVTRISGGVISTPVLANGGTGSGIGASSSAAANLVLDGGTLQYTGAGASTNRLFTLTTNGGGIDASGSGALNFASTSGVTLSGTGARSLTLTGTTTATNMLAATLGDNGGASSLIKTGTGTWMLNGNNSYTGGTFLNGGKLAVANDTNLGAASGPLVFDGGTLENTGTFTTSRNVTLNAGGGTFQTDADLAAAGSIGGTGALMKTGGSTLTLSGTNTYSGATTVASGSLIVDGNQSGASGLTTVQSGAAIGGTGTIGGSVVVANGGTLNPGNPGTVPGTLTINGNLTLNSGTTLNYNFGQANVPGGSLNDLTNVGGNLTLAGTLNVATTPGGAFGPGVYRVFNYSGTLTDNGLTIGSVPSSSYFVQTAVANQVNLVNTAGLALNYWDGAGPSATRNNGTVQGGNGTWSGTTATNNWTTADGSVNAPYSQNAFAIFQGAPGTVIVDNGSGQVQAAGMQFAADGYQLIGDPLQLTGGTSSTIRVGDGTSAGAGYMTTVNAALSGNTQLVKTDLGTLVLNGTNTYTGGTSIEGGTVRISGDANLGAAAGGLTLDGGTLETTATMTTARAITMASTGTFETDAGTGLTLTGTISGGGSLAKAGAGTLTLTSDATYTGGTTISAGTLQLGNGGTSGSITGDVIDNGTLAFNRADTSEFSGAISGSGAVKQIGNGTTVLTGNSAYTGGTTISAGTLQLGNGGTSGSITGDVVNNSTLAFDRSDTATLGGVISGSGTVNQLGSGTTILSGNNSYAGATNVASGSLIVNGDQSAATGLTTVQSGATLGGTGTIGGTTVVANGGTLNPGNPGAVPGTLTVNGDLTLNTGSTLNYNFGQANVAGGAFNDLTRVGGNLTLAGTLNVQTIPGATFSPGVYRVISYSGALTNNGLSVGTIPSPNFFVQTSVNNQVNLINTAGLTLRFWDGAGNSSTRNDGVIQGGNGVWQNASGNDLWTNVDGTPNAPFTNSAFAVFQGAPGTVTVDNSLGRVQASGMQFATNGYHLIGNPIELTGAPQSIIRVGDGTVDGAGYAVTIDNVLTSNTQLVKTDLGTLVLSGNNTYSGGTAIQGGTVRISSDANLGAAAGGLTLDGGTLETTTSTTSARNVLLASTGTLLTDPGTTLTLTGSLTGAGSLTKEGSGTLLLTGAGSQTGDTIAAAGTLQTGAANVLSAASAMTVQNGATLNLNGFAQTIPRLTNAGTIALSATPGTVLTVTGNYIGAGGVVRLNTALGGDNSQTDRLVVRGDTSGSTTLRVSNVGGAGAQTVNGIPVVAVNGASNGTFALQGDYVIGGQQAVIGGAYAYTLQKNGIATPNDGNWYLRSSLANGPTSSSPVPDQPIYQPGAPLYEAYPQVLLALNGLPTLQQRAGNRYWSDATPAQASDPGTSSRPGALWARVEGQHEAMKPGTSTTGARWTGDQVKLQMGLDGVLRDSDAGRLFAGFMAQYGHGSNAISSLFGNGNIGVNAYSIGATATWAASNGFYVDGQAQATWYDSDVTSSALGQPMVRGNKGFGRAFGIEAGQRLAVNDAWSLTPQTQLVYSSVTFDSFTDPFGARVSPDKGDSLTSRLGVSLDHNAVWDNGVGHVTRATFYAIANL</sequence>
<feature type="region of interest" description="Disordered" evidence="3">
    <location>
        <begin position="28"/>
        <end position="62"/>
    </location>
</feature>
<dbReference type="PROSITE" id="PS51208">
    <property type="entry name" value="AUTOTRANSPORTER"/>
    <property type="match status" value="1"/>
</dbReference>
<evidence type="ECO:0000313" key="6">
    <source>
        <dbReference type="Proteomes" id="UP000382577"/>
    </source>
</evidence>
<evidence type="ECO:0000256" key="2">
    <source>
        <dbReference type="ARBA" id="ARBA00023026"/>
    </source>
</evidence>
<dbReference type="Gene3D" id="2.160.20.20">
    <property type="match status" value="2"/>
</dbReference>
<dbReference type="Pfam" id="PF12951">
    <property type="entry name" value="PATR"/>
    <property type="match status" value="10"/>
</dbReference>
<dbReference type="EMBL" id="CABPRW010000001">
    <property type="protein sequence ID" value="VVD70990.1"/>
    <property type="molecule type" value="Genomic_DNA"/>
</dbReference>
<evidence type="ECO:0000313" key="5">
    <source>
        <dbReference type="EMBL" id="VVD70990.1"/>
    </source>
</evidence>
<name>A0A5E4S5X0_9BURK</name>
<feature type="compositionally biased region" description="Basic residues" evidence="3">
    <location>
        <begin position="40"/>
        <end position="52"/>
    </location>
</feature>
<dbReference type="GO" id="GO:0019867">
    <property type="term" value="C:outer membrane"/>
    <property type="evidence" value="ECO:0007669"/>
    <property type="project" value="InterPro"/>
</dbReference>
<dbReference type="RefSeq" id="WP_150598629.1">
    <property type="nucleotide sequence ID" value="NZ_CABPRW010000001.1"/>
</dbReference>
<dbReference type="Gene3D" id="2.40.128.130">
    <property type="entry name" value="Autotransporter beta-domain"/>
    <property type="match status" value="1"/>
</dbReference>
<dbReference type="InterPro" id="IPR006315">
    <property type="entry name" value="OM_autotransptr_brl_dom"/>
</dbReference>
<feature type="domain" description="Autotransporter" evidence="4">
    <location>
        <begin position="1823"/>
        <end position="2033"/>
    </location>
</feature>
<keyword evidence="1" id="KW-0732">Signal</keyword>
<dbReference type="InterPro" id="IPR012332">
    <property type="entry name" value="Autotransporter_pectin_lyase_C"/>
</dbReference>
<dbReference type="SUPFAM" id="SSF103515">
    <property type="entry name" value="Autotransporter"/>
    <property type="match status" value="1"/>
</dbReference>
<reference evidence="5 6" key="1">
    <citation type="submission" date="2019-08" db="EMBL/GenBank/DDBJ databases">
        <authorList>
            <person name="Peeters C."/>
        </authorList>
    </citation>
    <scope>NUCLEOTIDE SEQUENCE [LARGE SCALE GENOMIC DNA]</scope>
    <source>
        <strain evidence="5 6">LMG 31113</strain>
    </source>
</reference>
<evidence type="ECO:0000256" key="1">
    <source>
        <dbReference type="ARBA" id="ARBA00022729"/>
    </source>
</evidence>
<dbReference type="PANTHER" id="PTHR35037:SF3">
    <property type="entry name" value="C-TERMINAL REGION OF AIDA-LIKE PROTEIN"/>
    <property type="match status" value="1"/>
</dbReference>
<dbReference type="InterPro" id="IPR043990">
    <property type="entry name" value="AC_1"/>
</dbReference>
<protein>
    <submittedName>
        <fullName evidence="5">Adhesin BmaC autotransporter</fullName>
    </submittedName>
</protein>
<proteinExistence type="predicted"/>
<dbReference type="Proteomes" id="UP000382577">
    <property type="component" value="Unassembled WGS sequence"/>
</dbReference>
<dbReference type="CDD" id="cd01344">
    <property type="entry name" value="PL2_Passenger_AT"/>
    <property type="match status" value="1"/>
</dbReference>
<dbReference type="SUPFAM" id="SSF51126">
    <property type="entry name" value="Pectin lyase-like"/>
    <property type="match status" value="6"/>
</dbReference>
<keyword evidence="2" id="KW-0843">Virulence</keyword>
<gene>
    <name evidence="5" type="primary">bmaC_1</name>
    <name evidence="5" type="ORF">PFI31113_00603</name>
</gene>
<evidence type="ECO:0000259" key="4">
    <source>
        <dbReference type="PROSITE" id="PS51208"/>
    </source>
</evidence>
<evidence type="ECO:0000256" key="3">
    <source>
        <dbReference type="SAM" id="MobiDB-lite"/>
    </source>
</evidence>
<dbReference type="InterPro" id="IPR051551">
    <property type="entry name" value="Autotransporter_adhesion"/>
</dbReference>
<dbReference type="Pfam" id="PF13018">
    <property type="entry name" value="ESPR"/>
    <property type="match status" value="1"/>
</dbReference>
<dbReference type="SMART" id="SM00869">
    <property type="entry name" value="Autotransporter"/>
    <property type="match status" value="1"/>
</dbReference>
<dbReference type="InterPro" id="IPR024973">
    <property type="entry name" value="ESPR"/>
</dbReference>
<dbReference type="InterPro" id="IPR011050">
    <property type="entry name" value="Pectin_lyase_fold/virulence"/>
</dbReference>
<dbReference type="OrthoDB" id="8613300at2"/>
<dbReference type="NCBIfam" id="TIGR02601">
    <property type="entry name" value="autotrns_rpt"/>
    <property type="match status" value="9"/>
</dbReference>
<dbReference type="PANTHER" id="PTHR35037">
    <property type="entry name" value="C-TERMINAL REGION OF AIDA-LIKE PROTEIN"/>
    <property type="match status" value="1"/>
</dbReference>
<dbReference type="Pfam" id="PF18883">
    <property type="entry name" value="AC_1"/>
    <property type="match status" value="1"/>
</dbReference>
<dbReference type="InterPro" id="IPR013425">
    <property type="entry name" value="Autotrns_rpt"/>
</dbReference>
<dbReference type="InterPro" id="IPR036709">
    <property type="entry name" value="Autotransporte_beta_dom_sf"/>
</dbReference>
<dbReference type="NCBIfam" id="TIGR01414">
    <property type="entry name" value="autotrans_barl"/>
    <property type="match status" value="1"/>
</dbReference>
<dbReference type="InterPro" id="IPR005546">
    <property type="entry name" value="Autotransporte_beta"/>
</dbReference>